<organism evidence="3 4">
    <name type="scientific">Candidatus Filomicrobium marinum</name>
    <dbReference type="NCBI Taxonomy" id="1608628"/>
    <lineage>
        <taxon>Bacteria</taxon>
        <taxon>Pseudomonadati</taxon>
        <taxon>Pseudomonadota</taxon>
        <taxon>Alphaproteobacteria</taxon>
        <taxon>Hyphomicrobiales</taxon>
        <taxon>Hyphomicrobiaceae</taxon>
        <taxon>Filomicrobium</taxon>
    </lineage>
</organism>
<dbReference type="Proteomes" id="UP000033187">
    <property type="component" value="Chromosome 1"/>
</dbReference>
<evidence type="ECO:0008006" key="5">
    <source>
        <dbReference type="Google" id="ProtNLM"/>
    </source>
</evidence>
<dbReference type="SUPFAM" id="SSF47616">
    <property type="entry name" value="GST C-terminal domain-like"/>
    <property type="match status" value="1"/>
</dbReference>
<reference evidence="4" key="1">
    <citation type="submission" date="2015-02" db="EMBL/GenBank/DDBJ databases">
        <authorList>
            <person name="Chooi Y.-H."/>
        </authorList>
    </citation>
    <scope>NUCLEOTIDE SEQUENCE [LARGE SCALE GENOMIC DNA]</scope>
    <source>
        <strain evidence="4">strain Y</strain>
    </source>
</reference>
<feature type="domain" description="GST C-terminal" evidence="2">
    <location>
        <begin position="92"/>
        <end position="226"/>
    </location>
</feature>
<dbReference type="PROSITE" id="PS50405">
    <property type="entry name" value="GST_CTER"/>
    <property type="match status" value="1"/>
</dbReference>
<dbReference type="CDD" id="cd00570">
    <property type="entry name" value="GST_N_family"/>
    <property type="match status" value="1"/>
</dbReference>
<dbReference type="Gene3D" id="3.40.30.10">
    <property type="entry name" value="Glutaredoxin"/>
    <property type="match status" value="1"/>
</dbReference>
<feature type="domain" description="GST N-terminal" evidence="1">
    <location>
        <begin position="6"/>
        <end position="87"/>
    </location>
</feature>
<dbReference type="KEGG" id="fiy:BN1229_v1_0514"/>
<dbReference type="PANTHER" id="PTHR44051">
    <property type="entry name" value="GLUTATHIONE S-TRANSFERASE-RELATED"/>
    <property type="match status" value="1"/>
</dbReference>
<dbReference type="PANTHER" id="PTHR44051:SF8">
    <property type="entry name" value="GLUTATHIONE S-TRANSFERASE GSTA"/>
    <property type="match status" value="1"/>
</dbReference>
<gene>
    <name evidence="3" type="ORF">YBN1229_v1_0514</name>
</gene>
<proteinExistence type="predicted"/>
<name>A0A0D6JBV6_9HYPH</name>
<evidence type="ECO:0000259" key="2">
    <source>
        <dbReference type="PROSITE" id="PS50405"/>
    </source>
</evidence>
<evidence type="ECO:0000313" key="4">
    <source>
        <dbReference type="Proteomes" id="UP000033187"/>
    </source>
</evidence>
<dbReference type="InterPro" id="IPR010987">
    <property type="entry name" value="Glutathione-S-Trfase_C-like"/>
</dbReference>
<protein>
    <recommendedName>
        <fullName evidence="5">Glutathione S-transferase</fullName>
    </recommendedName>
</protein>
<dbReference type="PROSITE" id="PS50404">
    <property type="entry name" value="GST_NTER"/>
    <property type="match status" value="1"/>
</dbReference>
<evidence type="ECO:0000313" key="3">
    <source>
        <dbReference type="EMBL" id="CPR15804.1"/>
    </source>
</evidence>
<dbReference type="SFLD" id="SFLDS00019">
    <property type="entry name" value="Glutathione_Transferase_(cytos"/>
    <property type="match status" value="1"/>
</dbReference>
<dbReference type="SFLD" id="SFLDG00358">
    <property type="entry name" value="Main_(cytGST)"/>
    <property type="match status" value="1"/>
</dbReference>
<dbReference type="KEGG" id="fil:BN1229_v1_0511"/>
<dbReference type="RefSeq" id="WP_046476333.1">
    <property type="nucleotide sequence ID" value="NZ_LN829118.1"/>
</dbReference>
<dbReference type="Pfam" id="PF13409">
    <property type="entry name" value="GST_N_2"/>
    <property type="match status" value="1"/>
</dbReference>
<dbReference type="EMBL" id="LN829119">
    <property type="protein sequence ID" value="CPR15804.1"/>
    <property type="molecule type" value="Genomic_DNA"/>
</dbReference>
<evidence type="ECO:0000259" key="1">
    <source>
        <dbReference type="PROSITE" id="PS50404"/>
    </source>
</evidence>
<accession>A0A0D6JBV6</accession>
<dbReference type="InterPro" id="IPR004045">
    <property type="entry name" value="Glutathione_S-Trfase_N"/>
</dbReference>
<dbReference type="AlphaFoldDB" id="A0A0D6JBV6"/>
<dbReference type="SUPFAM" id="SSF52833">
    <property type="entry name" value="Thioredoxin-like"/>
    <property type="match status" value="1"/>
</dbReference>
<dbReference type="InterPro" id="IPR036249">
    <property type="entry name" value="Thioredoxin-like_sf"/>
</dbReference>
<dbReference type="Gene3D" id="1.20.1050.10">
    <property type="match status" value="1"/>
</dbReference>
<dbReference type="InterPro" id="IPR036282">
    <property type="entry name" value="Glutathione-S-Trfase_C_sf"/>
</dbReference>
<sequence>MTEVDPPIEIYWVSGSPFGWRVLLMAEFKSVPYLSHRIDTASGKQKSAAYLALNPRGKVPALVHGNVIIGESLAMMTYLERLFPEPPMFGATAVEAAHIMQICSEFVCYLEPVINRLSTAISRNKSLSAAALTARHGTLHTEFERLNELLQKSQWLTGNSLSAADLTVYPHCKFLLRLAARPAAVPLNLGLSDFADLYPDLTTWMQRFEALPGYDKAYPPHWRETG</sequence>
<keyword evidence="4" id="KW-1185">Reference proteome</keyword>
<dbReference type="Pfam" id="PF13410">
    <property type="entry name" value="GST_C_2"/>
    <property type="match status" value="1"/>
</dbReference>
<dbReference type="InterPro" id="IPR040079">
    <property type="entry name" value="Glutathione_S-Trfase"/>
</dbReference>
<dbReference type="OrthoDB" id="9810080at2"/>